<dbReference type="Gene3D" id="3.40.190.10">
    <property type="entry name" value="Periplasmic binding protein-like II"/>
    <property type="match status" value="1"/>
</dbReference>
<feature type="domain" description="Solute-binding protein family 3/N-terminal" evidence="2">
    <location>
        <begin position="53"/>
        <end position="112"/>
    </location>
</feature>
<keyword evidence="4" id="KW-1185">Reference proteome</keyword>
<accession>A0A2N8KS83</accession>
<evidence type="ECO:0000313" key="4">
    <source>
        <dbReference type="Proteomes" id="UP000235916"/>
    </source>
</evidence>
<dbReference type="Proteomes" id="UP000235916">
    <property type="component" value="Unassembled WGS sequence"/>
</dbReference>
<dbReference type="SUPFAM" id="SSF53850">
    <property type="entry name" value="Periplasmic binding protein-like II"/>
    <property type="match status" value="1"/>
</dbReference>
<keyword evidence="1" id="KW-0732">Signal</keyword>
<evidence type="ECO:0000259" key="2">
    <source>
        <dbReference type="Pfam" id="PF00497"/>
    </source>
</evidence>
<evidence type="ECO:0000313" key="3">
    <source>
        <dbReference type="EMBL" id="PND36309.1"/>
    </source>
</evidence>
<dbReference type="RefSeq" id="WP_102770083.1">
    <property type="nucleotide sequence ID" value="NZ_POSP01000004.1"/>
</dbReference>
<dbReference type="Pfam" id="PF00497">
    <property type="entry name" value="SBP_bac_3"/>
    <property type="match status" value="1"/>
</dbReference>
<evidence type="ECO:0000256" key="1">
    <source>
        <dbReference type="ARBA" id="ARBA00022729"/>
    </source>
</evidence>
<proteinExistence type="predicted"/>
<dbReference type="OrthoDB" id="8885114at2"/>
<dbReference type="PANTHER" id="PTHR35936">
    <property type="entry name" value="MEMBRANE-BOUND LYTIC MUREIN TRANSGLYCOSYLASE F"/>
    <property type="match status" value="1"/>
</dbReference>
<comment type="caution">
    <text evidence="3">The sequence shown here is derived from an EMBL/GenBank/DDBJ whole genome shotgun (WGS) entry which is preliminary data.</text>
</comment>
<dbReference type="EMBL" id="POSP01000004">
    <property type="protein sequence ID" value="PND36309.1"/>
    <property type="molecule type" value="Genomic_DNA"/>
</dbReference>
<reference evidence="3 4" key="1">
    <citation type="submission" date="2018-01" db="EMBL/GenBank/DDBJ databases">
        <title>Draft genome sequence of Paucibacter aquatile CR182 isolated from freshwater of the Nakdong River.</title>
        <authorList>
            <person name="Choi A."/>
            <person name="Chung E.J."/>
        </authorList>
    </citation>
    <scope>NUCLEOTIDE SEQUENCE [LARGE SCALE GENOMIC DNA]</scope>
    <source>
        <strain evidence="3 4">CR182</strain>
    </source>
</reference>
<dbReference type="InterPro" id="IPR001638">
    <property type="entry name" value="Solute-binding_3/MltF_N"/>
</dbReference>
<name>A0A2N8KS83_9BURK</name>
<sequence length="389" mass="42657">MRLTQDTERRRSRRPGKWLAGGRALCSALVLCSGLPLPARCAEEPPALRVAVSRANSPPFVIWREQQVSAGIDVEIGQALAALLHARFEWQALPRLRIETALLNGEADMACNLSPLQAPRPEPLPQSPGLFDVQDLLAAHPDAAAVDSLEQVPLGSAIGTLQAQAYPVLDTLVAQGHLKRDDALDEERMLRKLALDRHPYAVGSRQTLSWFTSQSGSEGPAGLASWRLLLGTRAYRCWFSPRGRYEVKHMLAGMEQLLSSGRIEAIVTARSAPALAVVVSVRSRLRQVSRNALAELFLGLRHSLQDDLPALPVMSNGPERQQFFASILKREPAQFRASWAAQQFGGRRKAPAELSSAETTKLFLQRHAEAVGFLPLALVDASLRIVYMP</sequence>
<dbReference type="PANTHER" id="PTHR35936:SF6">
    <property type="entry name" value="AMINO ACID ABC TRANSPORTER SUBSTRATE-BINDING PAAT FAMILY PROTEIN"/>
    <property type="match status" value="1"/>
</dbReference>
<dbReference type="AlphaFoldDB" id="A0A2N8KS83"/>
<gene>
    <name evidence="3" type="ORF">C1O66_21645</name>
</gene>
<organism evidence="3 4">
    <name type="scientific">Kinneretia aquatilis</name>
    <dbReference type="NCBI Taxonomy" id="2070761"/>
    <lineage>
        <taxon>Bacteria</taxon>
        <taxon>Pseudomonadati</taxon>
        <taxon>Pseudomonadota</taxon>
        <taxon>Betaproteobacteria</taxon>
        <taxon>Burkholderiales</taxon>
        <taxon>Sphaerotilaceae</taxon>
        <taxon>Roseateles</taxon>
    </lineage>
</organism>
<protein>
    <recommendedName>
        <fullName evidence="2">Solute-binding protein family 3/N-terminal domain-containing protein</fullName>
    </recommendedName>
</protein>